<protein>
    <submittedName>
        <fullName evidence="1">Uncharacterized protein</fullName>
    </submittedName>
</protein>
<sequence>MIIIKVKEVPNSKESLRERVRRAWRMNIDRLYNQTNLIAVYKGEILEVYKILSYQKDEQEPNRVSFELEEVSSALKGKKIIYRTSNPATIIDENDLEFE</sequence>
<accession>A0ABY1KES1</accession>
<dbReference type="EMBL" id="FTNK01000047">
    <property type="protein sequence ID" value="SIR72401.1"/>
    <property type="molecule type" value="Genomic_DNA"/>
</dbReference>
<name>A0ABY1KES1_9BACL</name>
<dbReference type="Proteomes" id="UP000186666">
    <property type="component" value="Unassembled WGS sequence"/>
</dbReference>
<evidence type="ECO:0000313" key="1">
    <source>
        <dbReference type="EMBL" id="SIR72401.1"/>
    </source>
</evidence>
<reference evidence="1 2" key="1">
    <citation type="submission" date="2017-01" db="EMBL/GenBank/DDBJ databases">
        <authorList>
            <person name="Varghese N."/>
            <person name="Submissions S."/>
        </authorList>
    </citation>
    <scope>NUCLEOTIDE SEQUENCE [LARGE SCALE GENOMIC DNA]</scope>
    <source>
        <strain evidence="1 2">ATCC 23464</strain>
    </source>
</reference>
<proteinExistence type="predicted"/>
<comment type="caution">
    <text evidence="1">The sequence shown here is derived from an EMBL/GenBank/DDBJ whole genome shotgun (WGS) entry which is preliminary data.</text>
</comment>
<gene>
    <name evidence="1" type="ORF">SAMN05421578_1474</name>
</gene>
<keyword evidence="2" id="KW-1185">Reference proteome</keyword>
<evidence type="ECO:0000313" key="2">
    <source>
        <dbReference type="Proteomes" id="UP000186666"/>
    </source>
</evidence>
<organism evidence="1 2">
    <name type="scientific">Paenibacillus macquariensis</name>
    <dbReference type="NCBI Taxonomy" id="948756"/>
    <lineage>
        <taxon>Bacteria</taxon>
        <taxon>Bacillati</taxon>
        <taxon>Bacillota</taxon>
        <taxon>Bacilli</taxon>
        <taxon>Bacillales</taxon>
        <taxon>Paenibacillaceae</taxon>
        <taxon>Paenibacillus</taxon>
    </lineage>
</organism>
<dbReference type="RefSeq" id="WP_068591277.1">
    <property type="nucleotide sequence ID" value="NZ_FTNK01000047.1"/>
</dbReference>